<evidence type="ECO:0000259" key="3">
    <source>
        <dbReference type="PROSITE" id="PS51186"/>
    </source>
</evidence>
<protein>
    <submittedName>
        <fullName evidence="4">GNAT family N-acetyltransferase</fullName>
    </submittedName>
</protein>
<dbReference type="AlphaFoldDB" id="A0A5C8ZZR6"/>
<keyword evidence="1 4" id="KW-0808">Transferase</keyword>
<dbReference type="Gene3D" id="3.40.630.30">
    <property type="match status" value="1"/>
</dbReference>
<evidence type="ECO:0000256" key="2">
    <source>
        <dbReference type="ARBA" id="ARBA00023315"/>
    </source>
</evidence>
<name>A0A5C8ZZR6_9GAMM</name>
<dbReference type="SUPFAM" id="SSF55729">
    <property type="entry name" value="Acyl-CoA N-acyltransferases (Nat)"/>
    <property type="match status" value="1"/>
</dbReference>
<accession>A0A5C8ZZR6</accession>
<gene>
    <name evidence="4" type="ORF">FV139_13060</name>
</gene>
<reference evidence="4 5" key="1">
    <citation type="submission" date="2019-08" db="EMBL/GenBank/DDBJ databases">
        <title>Parahaliea maris sp. nov., isolated from the surface seawater.</title>
        <authorList>
            <person name="Liu Y."/>
        </authorList>
    </citation>
    <scope>NUCLEOTIDE SEQUENCE [LARGE SCALE GENOMIC DNA]</scope>
    <source>
        <strain evidence="4 5">HSLHS9</strain>
    </source>
</reference>
<dbReference type="PROSITE" id="PS51186">
    <property type="entry name" value="GNAT"/>
    <property type="match status" value="1"/>
</dbReference>
<dbReference type="GO" id="GO:0016747">
    <property type="term" value="F:acyltransferase activity, transferring groups other than amino-acyl groups"/>
    <property type="evidence" value="ECO:0007669"/>
    <property type="project" value="InterPro"/>
</dbReference>
<evidence type="ECO:0000313" key="5">
    <source>
        <dbReference type="Proteomes" id="UP000321039"/>
    </source>
</evidence>
<comment type="caution">
    <text evidence="4">The sequence shown here is derived from an EMBL/GenBank/DDBJ whole genome shotgun (WGS) entry which is preliminary data.</text>
</comment>
<dbReference type="InterPro" id="IPR050832">
    <property type="entry name" value="Bact_Acetyltransf"/>
</dbReference>
<organism evidence="4 5">
    <name type="scientific">Parahaliea maris</name>
    <dbReference type="NCBI Taxonomy" id="2716870"/>
    <lineage>
        <taxon>Bacteria</taxon>
        <taxon>Pseudomonadati</taxon>
        <taxon>Pseudomonadota</taxon>
        <taxon>Gammaproteobacteria</taxon>
        <taxon>Cellvibrionales</taxon>
        <taxon>Halieaceae</taxon>
        <taxon>Parahaliea</taxon>
    </lineage>
</organism>
<dbReference type="CDD" id="cd04301">
    <property type="entry name" value="NAT_SF"/>
    <property type="match status" value="1"/>
</dbReference>
<dbReference type="RefSeq" id="WP_148068889.1">
    <property type="nucleotide sequence ID" value="NZ_VRZA01000004.1"/>
</dbReference>
<proteinExistence type="predicted"/>
<keyword evidence="5" id="KW-1185">Reference proteome</keyword>
<feature type="domain" description="N-acetyltransferase" evidence="3">
    <location>
        <begin position="8"/>
        <end position="145"/>
    </location>
</feature>
<dbReference type="Proteomes" id="UP000321039">
    <property type="component" value="Unassembled WGS sequence"/>
</dbReference>
<evidence type="ECO:0000256" key="1">
    <source>
        <dbReference type="ARBA" id="ARBA00022679"/>
    </source>
</evidence>
<dbReference type="InterPro" id="IPR016181">
    <property type="entry name" value="Acyl_CoA_acyltransferase"/>
</dbReference>
<keyword evidence="2" id="KW-0012">Acyltransferase</keyword>
<dbReference type="EMBL" id="VRZA01000004">
    <property type="protein sequence ID" value="TXS92887.1"/>
    <property type="molecule type" value="Genomic_DNA"/>
</dbReference>
<dbReference type="InterPro" id="IPR000182">
    <property type="entry name" value="GNAT_dom"/>
</dbReference>
<evidence type="ECO:0000313" key="4">
    <source>
        <dbReference type="EMBL" id="TXS92887.1"/>
    </source>
</evidence>
<sequence>MSNDTDTLTLQPVSWSEASKALSELRRVVFIEEQGVPKDIEWDGRDNESRHVLALRGETPVGCGRLMPDGKIGRMAVLPSERGKGTGGAVLQRLIELAKESGMSRVYVHAQQHAAPFYRRAGFVPRGATFEEAGIPHTTMHLEIPQ</sequence>
<dbReference type="PANTHER" id="PTHR43877">
    <property type="entry name" value="AMINOALKYLPHOSPHONATE N-ACETYLTRANSFERASE-RELATED-RELATED"/>
    <property type="match status" value="1"/>
</dbReference>
<dbReference type="Pfam" id="PF13673">
    <property type="entry name" value="Acetyltransf_10"/>
    <property type="match status" value="1"/>
</dbReference>